<dbReference type="InterPro" id="IPR006433">
    <property type="entry name" value="Prohead_protease"/>
</dbReference>
<evidence type="ECO:0000256" key="5">
    <source>
        <dbReference type="SAM" id="Coils"/>
    </source>
</evidence>
<name>A0ABT8GNA7_9BACL</name>
<accession>A0ABT8GNA7</accession>
<evidence type="ECO:0000313" key="9">
    <source>
        <dbReference type="Proteomes" id="UP001172743"/>
    </source>
</evidence>
<dbReference type="InterPro" id="IPR054613">
    <property type="entry name" value="Peptidase_S78_dom"/>
</dbReference>
<feature type="coiled-coil region" evidence="5">
    <location>
        <begin position="182"/>
        <end position="220"/>
    </location>
</feature>
<protein>
    <submittedName>
        <fullName evidence="8">Phage major capsid protein</fullName>
    </submittedName>
</protein>
<dbReference type="SUPFAM" id="SSF56563">
    <property type="entry name" value="Major capsid protein gp5"/>
    <property type="match status" value="1"/>
</dbReference>
<reference evidence="8" key="1">
    <citation type="submission" date="2023-07" db="EMBL/GenBank/DDBJ databases">
        <title>Ureibacillus sp. isolated from freshwater well.</title>
        <authorList>
            <person name="Kirdat K."/>
            <person name="Bhatt A."/>
            <person name="Teware R."/>
            <person name="Bhavsar Y."/>
            <person name="Yadav A."/>
        </authorList>
    </citation>
    <scope>NUCLEOTIDE SEQUENCE</scope>
    <source>
        <strain evidence="8">BA0131</strain>
    </source>
</reference>
<evidence type="ECO:0000256" key="1">
    <source>
        <dbReference type="ARBA" id="ARBA00004328"/>
    </source>
</evidence>
<evidence type="ECO:0000313" key="8">
    <source>
        <dbReference type="EMBL" id="MDN4492890.1"/>
    </source>
</evidence>
<evidence type="ECO:0000259" key="6">
    <source>
        <dbReference type="Pfam" id="PF04586"/>
    </source>
</evidence>
<dbReference type="NCBIfam" id="TIGR01543">
    <property type="entry name" value="proheadase_HK97"/>
    <property type="match status" value="1"/>
</dbReference>
<proteinExistence type="predicted"/>
<comment type="subcellular location">
    <subcellularLocation>
        <location evidence="1">Virion</location>
    </subcellularLocation>
</comment>
<feature type="domain" description="Phage capsid-like C-terminal" evidence="7">
    <location>
        <begin position="265"/>
        <end position="542"/>
    </location>
</feature>
<evidence type="ECO:0000256" key="4">
    <source>
        <dbReference type="ARBA" id="ARBA00022801"/>
    </source>
</evidence>
<dbReference type="InterPro" id="IPR054612">
    <property type="entry name" value="Phage_capsid-like_C"/>
</dbReference>
<keyword evidence="2" id="KW-1188">Viral release from host cell</keyword>
<dbReference type="EMBL" id="JAUHTQ010000003">
    <property type="protein sequence ID" value="MDN4492890.1"/>
    <property type="molecule type" value="Genomic_DNA"/>
</dbReference>
<gene>
    <name evidence="8" type="ORF">QYB95_05005</name>
</gene>
<keyword evidence="5" id="KW-0175">Coiled coil</keyword>
<sequence length="546" mass="60884">MEKIELRQIDVELRGINEEDGKLKVSGYVNRTGEWSQPLGREKRFIERIMPGTFTRALQKGNDVDFLAEHDNSKLLASTKNGSLNLREDDNGLFMEAEISPTSWGKDYHQLIKDGLLTNMSFGMAVGKDDWKKRSDGLYERSIEDISLVEVSAVKNPAYVTSTIQARSLDIQSEEDVLFLMQKNNKNEKDELNMDKEKQLKELRATLEALETEQRAEAKALAVEVRTEVPAVDPKETETRTVEKFLRGDIYAPEVRAITTGATPGSATIPTHLSNVIVEKLNEYAPLFARTKNFTPVNGFLEILREQAIGNAGFFGEMNTQSMTSDFTMDKVRLDQKRVGTAIELSQHLVNDSGIDVVNYAIGILSRRLGITLDDSILNGDKATQFEGVVLDANDKIEKVETEAVGAITIDDIFELYNTMHPEHQANAVFVMARSTFNEIAKLKDENGHYFLVRDIATTGLTYSIFGRPVLINDNMPPFGAGLRSIVFANFGEGYATITKKGLNLKRISDDTTQALRGSQLLVLDAYMDGKILNPDAIKLLQVKSA</sequence>
<keyword evidence="9" id="KW-1185">Reference proteome</keyword>
<dbReference type="Pfam" id="PF05065">
    <property type="entry name" value="Phage_capsid"/>
    <property type="match status" value="1"/>
</dbReference>
<organism evidence="8 9">
    <name type="scientific">Ureibacillus aquaedulcis</name>
    <dbReference type="NCBI Taxonomy" id="3058421"/>
    <lineage>
        <taxon>Bacteria</taxon>
        <taxon>Bacillati</taxon>
        <taxon>Bacillota</taxon>
        <taxon>Bacilli</taxon>
        <taxon>Bacillales</taxon>
        <taxon>Caryophanaceae</taxon>
        <taxon>Ureibacillus</taxon>
    </lineage>
</organism>
<evidence type="ECO:0000259" key="7">
    <source>
        <dbReference type="Pfam" id="PF05065"/>
    </source>
</evidence>
<dbReference type="Gene3D" id="3.30.2320.10">
    <property type="entry name" value="hypothetical protein PF0899 domain"/>
    <property type="match status" value="1"/>
</dbReference>
<dbReference type="InterPro" id="IPR024455">
    <property type="entry name" value="Phage_capsid"/>
</dbReference>
<dbReference type="Gene3D" id="3.30.2400.10">
    <property type="entry name" value="Major capsid protein gp5"/>
    <property type="match status" value="1"/>
</dbReference>
<evidence type="ECO:0000256" key="3">
    <source>
        <dbReference type="ARBA" id="ARBA00022670"/>
    </source>
</evidence>
<keyword evidence="3" id="KW-0645">Protease</keyword>
<keyword evidence="4" id="KW-0378">Hydrolase</keyword>
<dbReference type="NCBIfam" id="TIGR01554">
    <property type="entry name" value="major_cap_HK97"/>
    <property type="match status" value="1"/>
</dbReference>
<comment type="caution">
    <text evidence="8">The sequence shown here is derived from an EMBL/GenBank/DDBJ whole genome shotgun (WGS) entry which is preliminary data.</text>
</comment>
<dbReference type="Proteomes" id="UP001172743">
    <property type="component" value="Unassembled WGS sequence"/>
</dbReference>
<evidence type="ECO:0000256" key="2">
    <source>
        <dbReference type="ARBA" id="ARBA00022612"/>
    </source>
</evidence>
<dbReference type="Pfam" id="PF04586">
    <property type="entry name" value="Peptidase_S78"/>
    <property type="match status" value="1"/>
</dbReference>
<feature type="domain" description="Prohead serine protease" evidence="6">
    <location>
        <begin position="17"/>
        <end position="170"/>
    </location>
</feature>
<dbReference type="RefSeq" id="WP_301137121.1">
    <property type="nucleotide sequence ID" value="NZ_JAUHTQ010000003.1"/>
</dbReference>